<dbReference type="RefSeq" id="WP_076738794.1">
    <property type="nucleotide sequence ID" value="NZ_CP019286.1"/>
</dbReference>
<accession>A0A1P8LWP3</accession>
<dbReference type="AlphaFoldDB" id="A0A1P8LWP3"/>
<gene>
    <name evidence="1" type="ORF">CHINAEXTREME_20625</name>
</gene>
<sequence length="131" mass="14626">MNRRSALSIMGAIACMGTAGCLFSERQQNPQFTLRNIRSYITDEGMALVVGVVEKQEGRRGEVTVRAELLIDEAYDHVSTQTFVVPADLTERTIALPFTTSSPFYGDQEFTSRAKIVRHGEPDGQWVAERE</sequence>
<organism evidence="1 2">
    <name type="scientific">Natronobacterium lacisalsi AJ5</name>
    <dbReference type="NCBI Taxonomy" id="358396"/>
    <lineage>
        <taxon>Archaea</taxon>
        <taxon>Methanobacteriati</taxon>
        <taxon>Methanobacteriota</taxon>
        <taxon>Stenosarchaea group</taxon>
        <taxon>Halobacteria</taxon>
        <taxon>Halobacteriales</taxon>
        <taxon>Natrialbaceae</taxon>
        <taxon>Natronobacterium</taxon>
    </lineage>
</organism>
<protein>
    <submittedName>
        <fullName evidence="1">Uncharacterized protein</fullName>
    </submittedName>
</protein>
<reference evidence="1 2" key="1">
    <citation type="journal article" date="2011" name="J. Bacteriol.">
        <title>Genome sequence of Halobiforma lacisalsi AJ5, an extremely halophilic archaeon which harbors a bop gene.</title>
        <authorList>
            <person name="Jiang X."/>
            <person name="Wang S."/>
            <person name="Cheng H."/>
            <person name="Huo Y."/>
            <person name="Zhang X."/>
            <person name="Zhu X."/>
            <person name="Han X."/>
            <person name="Ni P."/>
            <person name="Wu M."/>
        </authorList>
    </citation>
    <scope>NUCLEOTIDE SEQUENCE [LARGE SCALE GENOMIC DNA]</scope>
    <source>
        <strain evidence="1 2">AJ5</strain>
        <plasmid evidence="2">phlaj5i</plasmid>
    </source>
</reference>
<dbReference type="PROSITE" id="PS51257">
    <property type="entry name" value="PROKAR_LIPOPROTEIN"/>
    <property type="match status" value="1"/>
</dbReference>
<name>A0A1P8LWP3_NATLA</name>
<keyword evidence="1" id="KW-0614">Plasmid</keyword>
<dbReference type="Proteomes" id="UP000186547">
    <property type="component" value="Plasmid pHLAJ5I"/>
</dbReference>
<evidence type="ECO:0000313" key="1">
    <source>
        <dbReference type="EMBL" id="APX00217.1"/>
    </source>
</evidence>
<evidence type="ECO:0000313" key="2">
    <source>
        <dbReference type="Proteomes" id="UP000186547"/>
    </source>
</evidence>
<geneLocation type="plasmid" evidence="2">
    <name>phlaj5i</name>
</geneLocation>
<dbReference type="KEGG" id="hlc:CHINAEXTREME20625"/>
<dbReference type="GeneID" id="43014756"/>
<dbReference type="EMBL" id="CP019286">
    <property type="protein sequence ID" value="APX00217.1"/>
    <property type="molecule type" value="Genomic_DNA"/>
</dbReference>
<proteinExistence type="predicted"/>